<evidence type="ECO:0008006" key="5">
    <source>
        <dbReference type="Google" id="ProtNLM"/>
    </source>
</evidence>
<dbReference type="EMBL" id="JBGOOS010000002">
    <property type="protein sequence ID" value="MEZ8207647.1"/>
    <property type="molecule type" value="Genomic_DNA"/>
</dbReference>
<comment type="caution">
    <text evidence="3">The sequence shown here is derived from an EMBL/GenBank/DDBJ whole genome shotgun (WGS) entry which is preliminary data.</text>
</comment>
<gene>
    <name evidence="3" type="ORF">ACED39_02520</name>
</gene>
<organism evidence="3 4">
    <name type="scientific">Vibrio bivalvicida</name>
    <dbReference type="NCBI Taxonomy" id="1276888"/>
    <lineage>
        <taxon>Bacteria</taxon>
        <taxon>Pseudomonadati</taxon>
        <taxon>Pseudomonadota</taxon>
        <taxon>Gammaproteobacteria</taxon>
        <taxon>Vibrionales</taxon>
        <taxon>Vibrionaceae</taxon>
        <taxon>Vibrio</taxon>
        <taxon>Vibrio oreintalis group</taxon>
    </lineage>
</organism>
<keyword evidence="2" id="KW-0732">Signal</keyword>
<dbReference type="RefSeq" id="WP_371717561.1">
    <property type="nucleotide sequence ID" value="NZ_JBGOOF010000002.1"/>
</dbReference>
<accession>A0ABV4MDI0</accession>
<dbReference type="PROSITE" id="PS51257">
    <property type="entry name" value="PROKAR_LIPOPROTEIN"/>
    <property type="match status" value="1"/>
</dbReference>
<feature type="signal peptide" evidence="2">
    <location>
        <begin position="1"/>
        <end position="27"/>
    </location>
</feature>
<evidence type="ECO:0000256" key="2">
    <source>
        <dbReference type="SAM" id="SignalP"/>
    </source>
</evidence>
<protein>
    <recommendedName>
        <fullName evidence="5">DUF1566 domain-containing protein</fullName>
    </recommendedName>
</protein>
<evidence type="ECO:0000313" key="4">
    <source>
        <dbReference type="Proteomes" id="UP001569151"/>
    </source>
</evidence>
<keyword evidence="4" id="KW-1185">Reference proteome</keyword>
<reference evidence="3 4" key="1">
    <citation type="submission" date="2024-06" db="EMBL/GenBank/DDBJ databases">
        <authorList>
            <person name="Steensen K."/>
            <person name="Seneca J."/>
            <person name="Bartlau N."/>
            <person name="Yu A.X."/>
            <person name="Polz M.F."/>
        </authorList>
    </citation>
    <scope>NUCLEOTIDE SEQUENCE [LARGE SCALE GENOMIC DNA]</scope>
    <source>
        <strain evidence="3 4">1F146</strain>
    </source>
</reference>
<sequence>MKMKITNPQRMKLVAPLMAALLLSACGGDDSESLLSQPGANTLPGVTQPGEGSDGFCTWPDEKGLADCGGEDGNGDGYGDEGDSNQNGYCEPGEYRTRDCDGLYVAPVEDGSIDAEQGSPMVSVEVAPSELTVYKMLTGALSGQSGGESLTVTAPDFATLAGGACGGELNDSDPNNATGECLKIATAEVDGQTLWFTSTPSLAMMEAMGYTAQNASSNEGLSYATTYSETGTNGPSGGEFARFRQDGAGYDSATAEGGQFDRYCQTLADRNFAGKSNWRRPTMTELSGLYTERGNMWDALGWPTNTTYWSSTPDGSVFDGVRLLNGDTSAYGPAINRYASCVSGS</sequence>
<feature type="chain" id="PRO_5046436794" description="DUF1566 domain-containing protein" evidence="2">
    <location>
        <begin position="28"/>
        <end position="345"/>
    </location>
</feature>
<dbReference type="Proteomes" id="UP001569151">
    <property type="component" value="Unassembled WGS sequence"/>
</dbReference>
<evidence type="ECO:0000256" key="1">
    <source>
        <dbReference type="SAM" id="MobiDB-lite"/>
    </source>
</evidence>
<evidence type="ECO:0000313" key="3">
    <source>
        <dbReference type="EMBL" id="MEZ8207647.1"/>
    </source>
</evidence>
<feature type="region of interest" description="Disordered" evidence="1">
    <location>
        <begin position="31"/>
        <end position="92"/>
    </location>
</feature>
<name>A0ABV4MDI0_9VIBR</name>
<feature type="compositionally biased region" description="Acidic residues" evidence="1">
    <location>
        <begin position="69"/>
        <end position="83"/>
    </location>
</feature>
<proteinExistence type="predicted"/>